<dbReference type="InterPro" id="IPR002303">
    <property type="entry name" value="Valyl-tRNA_ligase"/>
</dbReference>
<feature type="domain" description="Aminoacyl-tRNA synthetase class Ia" evidence="8">
    <location>
        <begin position="12"/>
        <end position="125"/>
    </location>
</feature>
<dbReference type="PANTHER" id="PTHR11946:SF93">
    <property type="entry name" value="VALINE--TRNA LIGASE, CHLOROPLASTIC_MITOCHONDRIAL 2"/>
    <property type="match status" value="1"/>
</dbReference>
<evidence type="ECO:0000256" key="5">
    <source>
        <dbReference type="ARBA" id="ARBA00022917"/>
    </source>
</evidence>
<dbReference type="Pfam" id="PF00133">
    <property type="entry name" value="tRNA-synt_1"/>
    <property type="match status" value="1"/>
</dbReference>
<keyword evidence="2" id="KW-0436">Ligase</keyword>
<dbReference type="InterPro" id="IPR002300">
    <property type="entry name" value="aa-tRNA-synth_Ia"/>
</dbReference>
<keyword evidence="5" id="KW-0648">Protein biosynthesis</keyword>
<proteinExistence type="predicted"/>
<dbReference type="InterPro" id="IPR014729">
    <property type="entry name" value="Rossmann-like_a/b/a_fold"/>
</dbReference>
<gene>
    <name evidence="9" type="ORF">B1B_16577</name>
</gene>
<dbReference type="InterPro" id="IPR001412">
    <property type="entry name" value="aa-tRNA-synth_I_CS"/>
</dbReference>
<organism evidence="9">
    <name type="scientific">mine drainage metagenome</name>
    <dbReference type="NCBI Taxonomy" id="410659"/>
    <lineage>
        <taxon>unclassified sequences</taxon>
        <taxon>metagenomes</taxon>
        <taxon>ecological metagenomes</taxon>
    </lineage>
</organism>
<evidence type="ECO:0000256" key="3">
    <source>
        <dbReference type="ARBA" id="ARBA00022741"/>
    </source>
</evidence>
<keyword evidence="3" id="KW-0547">Nucleotide-binding</keyword>
<dbReference type="EC" id="6.1.1.9" evidence="1"/>
<evidence type="ECO:0000256" key="2">
    <source>
        <dbReference type="ARBA" id="ARBA00022598"/>
    </source>
</evidence>
<name>T0YLE7_9ZZZZ</name>
<evidence type="ECO:0000313" key="9">
    <source>
        <dbReference type="EMBL" id="EQD36271.1"/>
    </source>
</evidence>
<sequence length="152" mass="17605">MDLDIPSMEEKWRAYWEEHSTYAFDPAAKGRIYSIDSPPPTVSGELHMGHSFSYVHQDIIARFKRMSGYNVFYPMGFDDNGLPTEKYSEKMSGKRLRDFEPRQFIDLCNRAGLQGGEKIQEHFQKTWPECGSQKRISNILGRIKTNFSVNVS</sequence>
<evidence type="ECO:0000256" key="4">
    <source>
        <dbReference type="ARBA" id="ARBA00022840"/>
    </source>
</evidence>
<accession>T0YLE7</accession>
<dbReference type="GO" id="GO:0004832">
    <property type="term" value="F:valine-tRNA ligase activity"/>
    <property type="evidence" value="ECO:0007669"/>
    <property type="project" value="UniProtKB-EC"/>
</dbReference>
<evidence type="ECO:0000256" key="6">
    <source>
        <dbReference type="ARBA" id="ARBA00023146"/>
    </source>
</evidence>
<keyword evidence="4" id="KW-0067">ATP-binding</keyword>
<dbReference type="GO" id="GO:0006438">
    <property type="term" value="P:valyl-tRNA aminoacylation"/>
    <property type="evidence" value="ECO:0007669"/>
    <property type="project" value="InterPro"/>
</dbReference>
<dbReference type="GO" id="GO:0005829">
    <property type="term" value="C:cytosol"/>
    <property type="evidence" value="ECO:0007669"/>
    <property type="project" value="TreeGrafter"/>
</dbReference>
<dbReference type="EMBL" id="AUZY01011032">
    <property type="protein sequence ID" value="EQD36271.1"/>
    <property type="molecule type" value="Genomic_DNA"/>
</dbReference>
<evidence type="ECO:0000256" key="1">
    <source>
        <dbReference type="ARBA" id="ARBA00013169"/>
    </source>
</evidence>
<dbReference type="AlphaFoldDB" id="T0YLE7"/>
<evidence type="ECO:0000256" key="7">
    <source>
        <dbReference type="ARBA" id="ARBA00029936"/>
    </source>
</evidence>
<keyword evidence="6 9" id="KW-0030">Aminoacyl-tRNA synthetase</keyword>
<reference evidence="9" key="2">
    <citation type="journal article" date="2014" name="ISME J.">
        <title>Microbial stratification in low pH oxic and suboxic macroscopic growths along an acid mine drainage.</title>
        <authorList>
            <person name="Mendez-Garcia C."/>
            <person name="Mesa V."/>
            <person name="Sprenger R.R."/>
            <person name="Richter M."/>
            <person name="Diez M.S."/>
            <person name="Solano J."/>
            <person name="Bargiela R."/>
            <person name="Golyshina O.V."/>
            <person name="Manteca A."/>
            <person name="Ramos J.L."/>
            <person name="Gallego J.R."/>
            <person name="Llorente I."/>
            <person name="Martins Dos Santos V.A."/>
            <person name="Jensen O.N."/>
            <person name="Pelaez A.I."/>
            <person name="Sanchez J."/>
            <person name="Ferrer M."/>
        </authorList>
    </citation>
    <scope>NUCLEOTIDE SEQUENCE</scope>
</reference>
<reference evidence="9" key="1">
    <citation type="submission" date="2013-08" db="EMBL/GenBank/DDBJ databases">
        <authorList>
            <person name="Mendez C."/>
            <person name="Richter M."/>
            <person name="Ferrer M."/>
            <person name="Sanchez J."/>
        </authorList>
    </citation>
    <scope>NUCLEOTIDE SEQUENCE</scope>
</reference>
<dbReference type="Gene3D" id="3.40.50.620">
    <property type="entry name" value="HUPs"/>
    <property type="match status" value="1"/>
</dbReference>
<protein>
    <recommendedName>
        <fullName evidence="1">valine--tRNA ligase</fullName>
        <ecNumber evidence="1">6.1.1.9</ecNumber>
    </recommendedName>
    <alternativeName>
        <fullName evidence="7">Valyl-tRNA synthetase</fullName>
    </alternativeName>
</protein>
<dbReference type="GO" id="GO:0005524">
    <property type="term" value="F:ATP binding"/>
    <property type="evidence" value="ECO:0007669"/>
    <property type="project" value="UniProtKB-KW"/>
</dbReference>
<comment type="caution">
    <text evidence="9">The sequence shown here is derived from an EMBL/GenBank/DDBJ whole genome shotgun (WGS) entry which is preliminary data.</text>
</comment>
<dbReference type="PANTHER" id="PTHR11946">
    <property type="entry name" value="VALYL-TRNA SYNTHETASES"/>
    <property type="match status" value="1"/>
</dbReference>
<dbReference type="PROSITE" id="PS00178">
    <property type="entry name" value="AA_TRNA_LIGASE_I"/>
    <property type="match status" value="1"/>
</dbReference>
<evidence type="ECO:0000259" key="8">
    <source>
        <dbReference type="Pfam" id="PF00133"/>
    </source>
</evidence>
<dbReference type="SUPFAM" id="SSF52374">
    <property type="entry name" value="Nucleotidylyl transferase"/>
    <property type="match status" value="1"/>
</dbReference>